<keyword evidence="2" id="KW-1133">Transmembrane helix</keyword>
<name>A0A930VXV9_9ACTN</name>
<dbReference type="Proteomes" id="UP000698335">
    <property type="component" value="Unassembled WGS sequence"/>
</dbReference>
<keyword evidence="2" id="KW-0812">Transmembrane</keyword>
<reference evidence="3" key="1">
    <citation type="submission" date="2020-04" db="EMBL/GenBank/DDBJ databases">
        <title>Deep metagenomics examines the oral microbiome during advanced dental caries in children, revealing novel taxa and co-occurrences with host molecules.</title>
        <authorList>
            <person name="Baker J.L."/>
            <person name="Morton J.T."/>
            <person name="Dinis M."/>
            <person name="Alvarez R."/>
            <person name="Tran N.C."/>
            <person name="Knight R."/>
            <person name="Edlund A."/>
        </authorList>
    </citation>
    <scope>NUCLEOTIDE SEQUENCE</scope>
    <source>
        <strain evidence="3">JCVI_38_bin.5</strain>
    </source>
</reference>
<feature type="transmembrane region" description="Helical" evidence="2">
    <location>
        <begin position="77"/>
        <end position="99"/>
    </location>
</feature>
<feature type="region of interest" description="Disordered" evidence="1">
    <location>
        <begin position="366"/>
        <end position="481"/>
    </location>
</feature>
<protein>
    <recommendedName>
        <fullName evidence="5">Peptidase M28 domain-containing protein</fullName>
    </recommendedName>
</protein>
<dbReference type="EMBL" id="JABZGW010000152">
    <property type="protein sequence ID" value="MBF4807864.1"/>
    <property type="molecule type" value="Genomic_DNA"/>
</dbReference>
<evidence type="ECO:0008006" key="5">
    <source>
        <dbReference type="Google" id="ProtNLM"/>
    </source>
</evidence>
<sequence>MAITHDYVDYLDEQIGIAPAGSQEEFQAAQLIADEIRQHGLEPSVEEFDVHSSNGIEVAFFAILLFVGIILSGLSNVALFILGVVITLGAAALFVLKYLNGNNVFARIGSRMRSQNVVAKHEATGELVTKGNRPIVIVAHYDAPHENFLYNTPVAQYVYLVKKYSKYCIAAVVICSILQIFRFLPDGVRIFLWIVGIVLTLPVLVVSVSKIVERFAPCTLGANDNKSSVAAMLGILENVRPTGRRPESKRPSKSTYLLTPPESQGTRRGAEVLESLQILPEDCEIEYVEHEQTEQTPDATETAELKDVVAEGSVEDEVDATMQQVHQNVDKPLEGAETPDDADATIAAPLTGKVAEKNNLARRASLFDLPDPSGDEVDPFVDMDDARYGSTDNQSTEDAGREEERLSETDSETVAHISPTPEAKRRSFKLFGRKDTTPSDDWKGGAATRDGLRTADTSEESQDGAVTDQDKAEESEKPEAEDLRDAILAMTDDRLISHDIWFVALGASDFDYAGMDNFLSKHRTDIRGAFLINLDCIGAGQLSILKNEGSINTRRADRRMIRMLTTAADNLHIDITTTEYDWDSTDSTQAMRNSVRSVTLMGLDENKLPAQSRRATDVYENVDSEQCVDVAALVTELIRRS</sequence>
<evidence type="ECO:0000313" key="3">
    <source>
        <dbReference type="EMBL" id="MBF4807864.1"/>
    </source>
</evidence>
<feature type="compositionally biased region" description="Polar residues" evidence="1">
    <location>
        <begin position="253"/>
        <end position="266"/>
    </location>
</feature>
<feature type="compositionally biased region" description="Basic and acidic residues" evidence="1">
    <location>
        <begin position="468"/>
        <end position="481"/>
    </location>
</feature>
<feature type="compositionally biased region" description="Acidic residues" evidence="1">
    <location>
        <begin position="373"/>
        <end position="383"/>
    </location>
</feature>
<evidence type="ECO:0000313" key="4">
    <source>
        <dbReference type="Proteomes" id="UP000698335"/>
    </source>
</evidence>
<evidence type="ECO:0000256" key="1">
    <source>
        <dbReference type="SAM" id="MobiDB-lite"/>
    </source>
</evidence>
<feature type="compositionally biased region" description="Basic and acidic residues" evidence="1">
    <location>
        <begin position="398"/>
        <end position="408"/>
    </location>
</feature>
<feature type="region of interest" description="Disordered" evidence="1">
    <location>
        <begin position="241"/>
        <end position="267"/>
    </location>
</feature>
<comment type="caution">
    <text evidence="3">The sequence shown here is derived from an EMBL/GenBank/DDBJ whole genome shotgun (WGS) entry which is preliminary data.</text>
</comment>
<proteinExistence type="predicted"/>
<feature type="transmembrane region" description="Helical" evidence="2">
    <location>
        <begin position="54"/>
        <end position="71"/>
    </location>
</feature>
<dbReference type="SUPFAM" id="SSF53187">
    <property type="entry name" value="Zn-dependent exopeptidases"/>
    <property type="match status" value="2"/>
</dbReference>
<keyword evidence="2" id="KW-0472">Membrane</keyword>
<dbReference type="Gene3D" id="3.40.630.10">
    <property type="entry name" value="Zn peptidases"/>
    <property type="match status" value="2"/>
</dbReference>
<dbReference type="AlphaFoldDB" id="A0A930VXV9"/>
<evidence type="ECO:0000256" key="2">
    <source>
        <dbReference type="SAM" id="Phobius"/>
    </source>
</evidence>
<accession>A0A930VXV9</accession>
<organism evidence="3 4">
    <name type="scientific">Lancefieldella rimae</name>
    <dbReference type="NCBI Taxonomy" id="1383"/>
    <lineage>
        <taxon>Bacteria</taxon>
        <taxon>Bacillati</taxon>
        <taxon>Actinomycetota</taxon>
        <taxon>Coriobacteriia</taxon>
        <taxon>Coriobacteriales</taxon>
        <taxon>Atopobiaceae</taxon>
        <taxon>Lancefieldella</taxon>
    </lineage>
</organism>
<gene>
    <name evidence="3" type="ORF">HXK26_04130</name>
</gene>
<feature type="compositionally biased region" description="Basic and acidic residues" evidence="1">
    <location>
        <begin position="432"/>
        <end position="443"/>
    </location>
</feature>
<feature type="transmembrane region" description="Helical" evidence="2">
    <location>
        <begin position="190"/>
        <end position="208"/>
    </location>
</feature>